<dbReference type="EMBL" id="BK014941">
    <property type="protein sequence ID" value="DAD83757.1"/>
    <property type="molecule type" value="Genomic_DNA"/>
</dbReference>
<evidence type="ECO:0000313" key="1">
    <source>
        <dbReference type="EMBL" id="DAD83757.1"/>
    </source>
</evidence>
<accession>A0A8S5MN08</accession>
<sequence>MAKYIEREAAKARLRMWITDCVLDWDNEAADCFRDCIDLLGSIPAADVVPAVELEDLRAKYQALVAEKAKNSGDTAETYTTGYRYGHRNGQIELLQQILGIFDGVSEPEETNE</sequence>
<proteinExistence type="predicted"/>
<name>A0A8S5MN08_9CAUD</name>
<reference evidence="1" key="1">
    <citation type="journal article" date="2021" name="Proc. Natl. Acad. Sci. U.S.A.">
        <title>A Catalog of Tens of Thousands of Viruses from Human Metagenomes Reveals Hidden Associations with Chronic Diseases.</title>
        <authorList>
            <person name="Tisza M.J."/>
            <person name="Buck C.B."/>
        </authorList>
    </citation>
    <scope>NUCLEOTIDE SEQUENCE</scope>
    <source>
        <strain evidence="1">CtI7W9</strain>
    </source>
</reference>
<protein>
    <submittedName>
        <fullName evidence="1">Uncharacterized protein</fullName>
    </submittedName>
</protein>
<organism evidence="1">
    <name type="scientific">Myoviridae sp. ctI7W9</name>
    <dbReference type="NCBI Taxonomy" id="2826636"/>
    <lineage>
        <taxon>Viruses</taxon>
        <taxon>Duplodnaviria</taxon>
        <taxon>Heunggongvirae</taxon>
        <taxon>Uroviricota</taxon>
        <taxon>Caudoviricetes</taxon>
    </lineage>
</organism>